<reference evidence="1" key="1">
    <citation type="submission" date="2014-11" db="EMBL/GenBank/DDBJ databases">
        <authorList>
            <person name="Amaro Gonzalez C."/>
        </authorList>
    </citation>
    <scope>NUCLEOTIDE SEQUENCE</scope>
</reference>
<proteinExistence type="predicted"/>
<protein>
    <submittedName>
        <fullName evidence="1">Uncharacterized protein</fullName>
    </submittedName>
</protein>
<dbReference type="AlphaFoldDB" id="A0A0E9WGI8"/>
<evidence type="ECO:0000313" key="1">
    <source>
        <dbReference type="EMBL" id="JAH88598.1"/>
    </source>
</evidence>
<accession>A0A0E9WGI8</accession>
<reference evidence="1" key="2">
    <citation type="journal article" date="2015" name="Fish Shellfish Immunol.">
        <title>Early steps in the European eel (Anguilla anguilla)-Vibrio vulnificus interaction in the gills: Role of the RtxA13 toxin.</title>
        <authorList>
            <person name="Callol A."/>
            <person name="Pajuelo D."/>
            <person name="Ebbesson L."/>
            <person name="Teles M."/>
            <person name="MacKenzie S."/>
            <person name="Amaro C."/>
        </authorList>
    </citation>
    <scope>NUCLEOTIDE SEQUENCE</scope>
</reference>
<dbReference type="EMBL" id="GBXM01019979">
    <property type="protein sequence ID" value="JAH88598.1"/>
    <property type="molecule type" value="Transcribed_RNA"/>
</dbReference>
<name>A0A0E9WGI8_ANGAN</name>
<sequence>METNTRAHTFTHTHTHTNGMLYLPMGDYKYFNTPSVLSQ</sequence>
<organism evidence="1">
    <name type="scientific">Anguilla anguilla</name>
    <name type="common">European freshwater eel</name>
    <name type="synonym">Muraena anguilla</name>
    <dbReference type="NCBI Taxonomy" id="7936"/>
    <lineage>
        <taxon>Eukaryota</taxon>
        <taxon>Metazoa</taxon>
        <taxon>Chordata</taxon>
        <taxon>Craniata</taxon>
        <taxon>Vertebrata</taxon>
        <taxon>Euteleostomi</taxon>
        <taxon>Actinopterygii</taxon>
        <taxon>Neopterygii</taxon>
        <taxon>Teleostei</taxon>
        <taxon>Anguilliformes</taxon>
        <taxon>Anguillidae</taxon>
        <taxon>Anguilla</taxon>
    </lineage>
</organism>